<gene>
    <name evidence="3" type="ORF">PGLA1383_LOCUS22164</name>
    <name evidence="4" type="ORF">PGLA2088_LOCUS16430</name>
</gene>
<keyword evidence="1" id="KW-0472">Membrane</keyword>
<feature type="transmembrane region" description="Helical" evidence="1">
    <location>
        <begin position="63"/>
        <end position="83"/>
    </location>
</feature>
<dbReference type="AlphaFoldDB" id="A0A813J3L8"/>
<evidence type="ECO:0000313" key="5">
    <source>
        <dbReference type="Proteomes" id="UP000626109"/>
    </source>
</evidence>
<keyword evidence="6" id="KW-1185">Reference proteome</keyword>
<proteinExistence type="predicted"/>
<dbReference type="EMBL" id="CAJNNW010020796">
    <property type="protein sequence ID" value="CAE8666917.1"/>
    <property type="molecule type" value="Genomic_DNA"/>
</dbReference>
<name>A0A813J3L8_POLGL</name>
<dbReference type="Proteomes" id="UP000654075">
    <property type="component" value="Unassembled WGS sequence"/>
</dbReference>
<dbReference type="Proteomes" id="UP000626109">
    <property type="component" value="Unassembled WGS sequence"/>
</dbReference>
<dbReference type="EMBL" id="CAJNNV010015921">
    <property type="protein sequence ID" value="CAE8603969.1"/>
    <property type="molecule type" value="Genomic_DNA"/>
</dbReference>
<feature type="signal peptide" evidence="2">
    <location>
        <begin position="1"/>
        <end position="16"/>
    </location>
</feature>
<accession>A0A813J3L8</accession>
<evidence type="ECO:0000313" key="3">
    <source>
        <dbReference type="EMBL" id="CAE8603969.1"/>
    </source>
</evidence>
<sequence>MLLLLVLLLLSGTREGFQGTFSASGKAFCCVFVVVFVLVAVIVVVVLVVALRLPREKERTVFASGKACFLLLLFVLSLSLLLLTVVEVDLHSCLLGHKAADMFAAVPASAFFLRRCDAIKCKPLLYPNCRSLSYA</sequence>
<keyword evidence="1" id="KW-1133">Transmembrane helix</keyword>
<evidence type="ECO:0000313" key="4">
    <source>
        <dbReference type="EMBL" id="CAE8666917.1"/>
    </source>
</evidence>
<evidence type="ECO:0000256" key="2">
    <source>
        <dbReference type="SAM" id="SignalP"/>
    </source>
</evidence>
<feature type="chain" id="PRO_5035596437" evidence="2">
    <location>
        <begin position="17"/>
        <end position="135"/>
    </location>
</feature>
<reference evidence="4" key="1">
    <citation type="submission" date="2021-02" db="EMBL/GenBank/DDBJ databases">
        <authorList>
            <person name="Dougan E. K."/>
            <person name="Rhodes N."/>
            <person name="Thang M."/>
            <person name="Chan C."/>
        </authorList>
    </citation>
    <scope>NUCLEOTIDE SEQUENCE</scope>
</reference>
<comment type="caution">
    <text evidence="4">The sequence shown here is derived from an EMBL/GenBank/DDBJ whole genome shotgun (WGS) entry which is preliminary data.</text>
</comment>
<organism evidence="4 5">
    <name type="scientific">Polarella glacialis</name>
    <name type="common">Dinoflagellate</name>
    <dbReference type="NCBI Taxonomy" id="89957"/>
    <lineage>
        <taxon>Eukaryota</taxon>
        <taxon>Sar</taxon>
        <taxon>Alveolata</taxon>
        <taxon>Dinophyceae</taxon>
        <taxon>Suessiales</taxon>
        <taxon>Suessiaceae</taxon>
        <taxon>Polarella</taxon>
    </lineage>
</organism>
<keyword evidence="1" id="KW-0812">Transmembrane</keyword>
<keyword evidence="2" id="KW-0732">Signal</keyword>
<feature type="transmembrane region" description="Helical" evidence="1">
    <location>
        <begin position="24"/>
        <end position="51"/>
    </location>
</feature>
<evidence type="ECO:0000256" key="1">
    <source>
        <dbReference type="SAM" id="Phobius"/>
    </source>
</evidence>
<protein>
    <submittedName>
        <fullName evidence="4">Uncharacterized protein</fullName>
    </submittedName>
</protein>
<evidence type="ECO:0000313" key="6">
    <source>
        <dbReference type="Proteomes" id="UP000654075"/>
    </source>
</evidence>